<name>A0A1X7USS5_AMPQE</name>
<feature type="region of interest" description="Disordered" evidence="1">
    <location>
        <begin position="146"/>
        <end position="185"/>
    </location>
</feature>
<sequence length="300" mass="35386">MLAAKLKLYKYLLSIRHSKERKRRRHSSEVKKKKSKSSKTKILREKVKEKITDEDYFIRSTEFRMWLSEERSIFFSDLDSAQSRKLFRKFVRRWNSGKLKKKYYSGIQSSSLRHSSQTDYKWKVSSEDKDKLTSVCDQVSSWTSASSFKHEQEPSSSVIGPRVIGPVMKPAKRDPYKEEEEFERQREHLKKERKEYRKYNEMVMDEILPKATGFAAKIEKKRARVEARREREISPDFNESTLMGGATSDIKAKLMTEQKQREHRAQAASQKIIDYQAKEKARVAAILEQARANKKEGSLW</sequence>
<dbReference type="InterPro" id="IPR044688">
    <property type="entry name" value="SCI-1-like"/>
</dbReference>
<dbReference type="InParanoid" id="A0A1X7USS5"/>
<feature type="region of interest" description="Disordered" evidence="1">
    <location>
        <begin position="18"/>
        <end position="42"/>
    </location>
</feature>
<evidence type="ECO:0000256" key="1">
    <source>
        <dbReference type="SAM" id="MobiDB-lite"/>
    </source>
</evidence>
<accession>A0A1X7USS5</accession>
<dbReference type="PANTHER" id="PTHR34117:SF1">
    <property type="entry name" value="STYLE CELL-CYCLE INHIBITOR 1"/>
    <property type="match status" value="1"/>
</dbReference>
<dbReference type="OrthoDB" id="2139939at2759"/>
<dbReference type="PANTHER" id="PTHR34117">
    <property type="entry name" value="STYLE CELL-CYCLE INHIBITOR 1"/>
    <property type="match status" value="1"/>
</dbReference>
<dbReference type="EnsemblMetazoa" id="Aqu2.1.30574_001">
    <property type="protein sequence ID" value="Aqu2.1.30574_001"/>
    <property type="gene ID" value="Aqu2.1.30574"/>
</dbReference>
<dbReference type="AlphaFoldDB" id="A0A1X7USS5"/>
<feature type="compositionally biased region" description="Basic residues" evidence="1">
    <location>
        <begin position="18"/>
        <end position="41"/>
    </location>
</feature>
<proteinExistence type="predicted"/>
<evidence type="ECO:0000313" key="2">
    <source>
        <dbReference type="EnsemblMetazoa" id="Aqu2.1.30574_001"/>
    </source>
</evidence>
<protein>
    <submittedName>
        <fullName evidence="2">Uncharacterized protein</fullName>
    </submittedName>
</protein>
<organism evidence="2">
    <name type="scientific">Amphimedon queenslandica</name>
    <name type="common">Sponge</name>
    <dbReference type="NCBI Taxonomy" id="400682"/>
    <lineage>
        <taxon>Eukaryota</taxon>
        <taxon>Metazoa</taxon>
        <taxon>Porifera</taxon>
        <taxon>Demospongiae</taxon>
        <taxon>Heteroscleromorpha</taxon>
        <taxon>Haplosclerida</taxon>
        <taxon>Niphatidae</taxon>
        <taxon>Amphimedon</taxon>
    </lineage>
</organism>
<dbReference type="STRING" id="400682.A0A1X7USS5"/>
<reference evidence="2" key="1">
    <citation type="submission" date="2017-05" db="UniProtKB">
        <authorList>
            <consortium name="EnsemblMetazoa"/>
        </authorList>
    </citation>
    <scope>IDENTIFICATION</scope>
</reference>